<feature type="modified residue" description="4-aspartylphosphate" evidence="7">
    <location>
        <position position="77"/>
    </location>
</feature>
<dbReference type="PANTHER" id="PTHR48111:SF1">
    <property type="entry name" value="TWO-COMPONENT RESPONSE REGULATOR ORR33"/>
    <property type="match status" value="1"/>
</dbReference>
<keyword evidence="6" id="KW-0804">Transcription</keyword>
<dbReference type="CDD" id="cd17574">
    <property type="entry name" value="REC_OmpR"/>
    <property type="match status" value="1"/>
</dbReference>
<dbReference type="InterPro" id="IPR000792">
    <property type="entry name" value="Tscrpt_reg_LuxR_C"/>
</dbReference>
<dbReference type="SMART" id="SM00448">
    <property type="entry name" value="REC"/>
    <property type="match status" value="1"/>
</dbReference>
<dbReference type="GO" id="GO:0000976">
    <property type="term" value="F:transcription cis-regulatory region binding"/>
    <property type="evidence" value="ECO:0007669"/>
    <property type="project" value="TreeGrafter"/>
</dbReference>
<sequence>MKDKVRYSSSLYQRWPSMRLPEILPQPTVLCIEDETHILEELIDELGTSGFNAIGAANATEALRVLDTTTPDIIICDILMPGTNGLQFLEQIRSSRTDLAGTPFLFLTALADRSHELTGREAGADDYLTKPIDFDVLILTIRARLNLVARVKAISNQPAAAEPNGEFIHLSRRETEVLKEIGTGQRNGEIARKLGLSEHTVSDYVKAIYQKLSVSSRAEATREAIRRGLVDMR</sequence>
<name>C4WLN3_9HYPH</name>
<dbReference type="SMART" id="SM00421">
    <property type="entry name" value="HTH_LUXR"/>
    <property type="match status" value="1"/>
</dbReference>
<dbReference type="AlphaFoldDB" id="C4WLN3"/>
<evidence type="ECO:0000256" key="7">
    <source>
        <dbReference type="PROSITE-ProRule" id="PRU00169"/>
    </source>
</evidence>
<dbReference type="PRINTS" id="PR00038">
    <property type="entry name" value="HTHLUXR"/>
</dbReference>
<evidence type="ECO:0000256" key="1">
    <source>
        <dbReference type="ARBA" id="ARBA00015404"/>
    </source>
</evidence>
<evidence type="ECO:0000259" key="9">
    <source>
        <dbReference type="PROSITE" id="PS50110"/>
    </source>
</evidence>
<evidence type="ECO:0000313" key="11">
    <source>
        <dbReference type="Proteomes" id="UP000004386"/>
    </source>
</evidence>
<feature type="domain" description="Response regulatory" evidence="9">
    <location>
        <begin position="28"/>
        <end position="145"/>
    </location>
</feature>
<dbReference type="CDD" id="cd06170">
    <property type="entry name" value="LuxR_C_like"/>
    <property type="match status" value="1"/>
</dbReference>
<dbReference type="SUPFAM" id="SSF46894">
    <property type="entry name" value="C-terminal effector domain of the bipartite response regulators"/>
    <property type="match status" value="1"/>
</dbReference>
<dbReference type="PROSITE" id="PS50043">
    <property type="entry name" value="HTH_LUXR_2"/>
    <property type="match status" value="1"/>
</dbReference>
<evidence type="ECO:0000259" key="8">
    <source>
        <dbReference type="PROSITE" id="PS50043"/>
    </source>
</evidence>
<protein>
    <recommendedName>
        <fullName evidence="1">Flagellar transcriptional regulator FtcR</fullName>
    </recommendedName>
</protein>
<accession>C4WLN3</accession>
<evidence type="ECO:0000256" key="3">
    <source>
        <dbReference type="ARBA" id="ARBA00023012"/>
    </source>
</evidence>
<dbReference type="GO" id="GO:0032993">
    <property type="term" value="C:protein-DNA complex"/>
    <property type="evidence" value="ECO:0007669"/>
    <property type="project" value="TreeGrafter"/>
</dbReference>
<dbReference type="InterPro" id="IPR036388">
    <property type="entry name" value="WH-like_DNA-bd_sf"/>
</dbReference>
<dbReference type="PANTHER" id="PTHR48111">
    <property type="entry name" value="REGULATOR OF RPOS"/>
    <property type="match status" value="1"/>
</dbReference>
<keyword evidence="5" id="KW-0238">DNA-binding</keyword>
<dbReference type="GO" id="GO:0000156">
    <property type="term" value="F:phosphorelay response regulator activity"/>
    <property type="evidence" value="ECO:0007669"/>
    <property type="project" value="TreeGrafter"/>
</dbReference>
<gene>
    <name evidence="10" type="ORF">OINT_2000145</name>
</gene>
<evidence type="ECO:0000256" key="4">
    <source>
        <dbReference type="ARBA" id="ARBA00023015"/>
    </source>
</evidence>
<dbReference type="Gene3D" id="1.10.10.10">
    <property type="entry name" value="Winged helix-like DNA-binding domain superfamily/Winged helix DNA-binding domain"/>
    <property type="match status" value="1"/>
</dbReference>
<feature type="domain" description="HTH luxR-type" evidence="8">
    <location>
        <begin position="163"/>
        <end position="228"/>
    </location>
</feature>
<dbReference type="EMBL" id="ACQA01000002">
    <property type="protein sequence ID" value="EEQ93015.1"/>
    <property type="molecule type" value="Genomic_DNA"/>
</dbReference>
<evidence type="ECO:0000313" key="10">
    <source>
        <dbReference type="EMBL" id="EEQ93015.1"/>
    </source>
</evidence>
<dbReference type="SUPFAM" id="SSF52172">
    <property type="entry name" value="CheY-like"/>
    <property type="match status" value="1"/>
</dbReference>
<keyword evidence="3" id="KW-0902">Two-component regulatory system</keyword>
<dbReference type="InterPro" id="IPR001789">
    <property type="entry name" value="Sig_transdc_resp-reg_receiver"/>
</dbReference>
<evidence type="ECO:0000256" key="2">
    <source>
        <dbReference type="ARBA" id="ARBA00022553"/>
    </source>
</evidence>
<keyword evidence="4" id="KW-0805">Transcription regulation</keyword>
<dbReference type="GO" id="GO:0006355">
    <property type="term" value="P:regulation of DNA-templated transcription"/>
    <property type="evidence" value="ECO:0007669"/>
    <property type="project" value="InterPro"/>
</dbReference>
<evidence type="ECO:0000256" key="5">
    <source>
        <dbReference type="ARBA" id="ARBA00023125"/>
    </source>
</evidence>
<dbReference type="PROSITE" id="PS00622">
    <property type="entry name" value="HTH_LUXR_1"/>
    <property type="match status" value="1"/>
</dbReference>
<dbReference type="Pfam" id="PF00196">
    <property type="entry name" value="GerE"/>
    <property type="match status" value="1"/>
</dbReference>
<dbReference type="InterPro" id="IPR039420">
    <property type="entry name" value="WalR-like"/>
</dbReference>
<dbReference type="PROSITE" id="PS50110">
    <property type="entry name" value="RESPONSE_REGULATORY"/>
    <property type="match status" value="1"/>
</dbReference>
<dbReference type="HOGENOM" id="CLU_000445_90_4_5"/>
<evidence type="ECO:0000256" key="6">
    <source>
        <dbReference type="ARBA" id="ARBA00023163"/>
    </source>
</evidence>
<proteinExistence type="predicted"/>
<dbReference type="Pfam" id="PF00072">
    <property type="entry name" value="Response_reg"/>
    <property type="match status" value="1"/>
</dbReference>
<dbReference type="Proteomes" id="UP000004386">
    <property type="component" value="Unassembled WGS sequence"/>
</dbReference>
<dbReference type="InterPro" id="IPR011006">
    <property type="entry name" value="CheY-like_superfamily"/>
</dbReference>
<dbReference type="Gene3D" id="3.40.50.2300">
    <property type="match status" value="1"/>
</dbReference>
<dbReference type="GO" id="GO:0005829">
    <property type="term" value="C:cytosol"/>
    <property type="evidence" value="ECO:0007669"/>
    <property type="project" value="TreeGrafter"/>
</dbReference>
<organism evidence="10 11">
    <name type="scientific">Brucella intermedia LMG 3301</name>
    <dbReference type="NCBI Taxonomy" id="641118"/>
    <lineage>
        <taxon>Bacteria</taxon>
        <taxon>Pseudomonadati</taxon>
        <taxon>Pseudomonadota</taxon>
        <taxon>Alphaproteobacteria</taxon>
        <taxon>Hyphomicrobiales</taxon>
        <taxon>Brucellaceae</taxon>
        <taxon>Brucella/Ochrobactrum group</taxon>
        <taxon>Brucella</taxon>
    </lineage>
</organism>
<keyword evidence="2 7" id="KW-0597">Phosphoprotein</keyword>
<reference evidence="10 11" key="1">
    <citation type="submission" date="2009-05" db="EMBL/GenBank/DDBJ databases">
        <authorList>
            <person name="Setubal J.C."/>
            <person name="Boyle S."/>
            <person name="Crasta O.R."/>
            <person name="Gillespie J.J."/>
            <person name="Kenyon R.W."/>
            <person name="Lu J."/>
            <person name="Mane S."/>
            <person name="Nagrani S."/>
            <person name="Shallom J.M."/>
            <person name="Shallom S."/>
            <person name="Shukla M."/>
            <person name="Snyder E.E."/>
            <person name="Sobral B.W."/>
            <person name="Wattam A.R."/>
            <person name="Will R."/>
            <person name="Williams K."/>
            <person name="Yoo H."/>
            <person name="Munk C."/>
            <person name="Tapia R."/>
            <person name="Green L."/>
            <person name="Rogers Y."/>
            <person name="Detter J.C."/>
            <person name="Bruce D."/>
            <person name="Brettin T.S."/>
            <person name="Tsolis R."/>
        </authorList>
    </citation>
    <scope>NUCLEOTIDE SEQUENCE [LARGE SCALE GENOMIC DNA]</scope>
    <source>
        <strain evidence="10 11">LMG 3301</strain>
    </source>
</reference>
<comment type="caution">
    <text evidence="10">The sequence shown here is derived from an EMBL/GenBank/DDBJ whole genome shotgun (WGS) entry which is preliminary data.</text>
</comment>
<dbReference type="InterPro" id="IPR016032">
    <property type="entry name" value="Sig_transdc_resp-reg_C-effctor"/>
</dbReference>